<dbReference type="AlphaFoldDB" id="A0A0H3KZ10"/>
<dbReference type="Pfam" id="PF00107">
    <property type="entry name" value="ADH_zinc_N"/>
    <property type="match status" value="1"/>
</dbReference>
<dbReference type="InterPro" id="IPR020843">
    <property type="entry name" value="ER"/>
</dbReference>
<evidence type="ECO:0000313" key="2">
    <source>
        <dbReference type="EMBL" id="BAK12310.1"/>
    </source>
</evidence>
<dbReference type="EMBL" id="AP012032">
    <property type="protein sequence ID" value="BAK12310.1"/>
    <property type="molecule type" value="Genomic_DNA"/>
</dbReference>
<proteinExistence type="predicted"/>
<dbReference type="PANTHER" id="PTHR45033">
    <property type="match status" value="1"/>
</dbReference>
<name>A0A0H3KZ10_PANAA</name>
<dbReference type="SUPFAM" id="SSF50129">
    <property type="entry name" value="GroES-like"/>
    <property type="match status" value="1"/>
</dbReference>
<dbReference type="InterPro" id="IPR013149">
    <property type="entry name" value="ADH-like_C"/>
</dbReference>
<protein>
    <submittedName>
        <fullName evidence="2">Quinone oxidoreductase Tp53I3</fullName>
    </submittedName>
</protein>
<dbReference type="InterPro" id="IPR011032">
    <property type="entry name" value="GroES-like_sf"/>
</dbReference>
<accession>A0A0H3KZ10</accession>
<dbReference type="PANTHER" id="PTHR45033:SF2">
    <property type="entry name" value="ZINC-TYPE ALCOHOL DEHYDROGENASE-LIKE PROTEIN C1773.06C"/>
    <property type="match status" value="1"/>
</dbReference>
<dbReference type="SUPFAM" id="SSF51735">
    <property type="entry name" value="NAD(P)-binding Rossmann-fold domains"/>
    <property type="match status" value="1"/>
</dbReference>
<dbReference type="Gene3D" id="3.90.180.10">
    <property type="entry name" value="Medium-chain alcohol dehydrogenases, catalytic domain"/>
    <property type="match status" value="1"/>
</dbReference>
<dbReference type="Pfam" id="PF08240">
    <property type="entry name" value="ADH_N"/>
    <property type="match status" value="1"/>
</dbReference>
<dbReference type="Proteomes" id="UP000006690">
    <property type="component" value="Chromosome"/>
</dbReference>
<dbReference type="GO" id="GO:0016491">
    <property type="term" value="F:oxidoreductase activity"/>
    <property type="evidence" value="ECO:0007669"/>
    <property type="project" value="InterPro"/>
</dbReference>
<organism evidence="2 3">
    <name type="scientific">Pantoea ananatis (strain AJ13355)</name>
    <dbReference type="NCBI Taxonomy" id="932677"/>
    <lineage>
        <taxon>Bacteria</taxon>
        <taxon>Pseudomonadati</taxon>
        <taxon>Pseudomonadota</taxon>
        <taxon>Gammaproteobacteria</taxon>
        <taxon>Enterobacterales</taxon>
        <taxon>Erwiniaceae</taxon>
        <taxon>Pantoea</taxon>
    </lineage>
</organism>
<dbReference type="InterPro" id="IPR036291">
    <property type="entry name" value="NAD(P)-bd_dom_sf"/>
</dbReference>
<dbReference type="RefSeq" id="WP_013026829.1">
    <property type="nucleotide sequence ID" value="NC_017531.2"/>
</dbReference>
<dbReference type="SMART" id="SM00829">
    <property type="entry name" value="PKS_ER"/>
    <property type="match status" value="1"/>
</dbReference>
<dbReference type="KEGG" id="paj:PAJ_2230"/>
<dbReference type="InterPro" id="IPR052711">
    <property type="entry name" value="Zinc_ADH-like"/>
</dbReference>
<reference evidence="3" key="1">
    <citation type="journal article" date="2012" name="Appl. Microbiol. Biotechnol.">
        <title>The complete genome sequence of Pantoea ananatis AJ13355, an organism with great biotechnological potential.</title>
        <authorList>
            <person name="Hara Y."/>
            <person name="Kadotani N."/>
            <person name="Izui H."/>
            <person name="Katashkina J.I."/>
            <person name="Kuvaeva T.M."/>
            <person name="Andreeva I.G."/>
            <person name="Golubeva L.I."/>
            <person name="Malko D.B."/>
            <person name="Makeev V.J."/>
            <person name="Mashko S.V."/>
            <person name="Kozlov Y.I."/>
        </authorList>
    </citation>
    <scope>NUCLEOTIDE SEQUENCE [LARGE SCALE GENOMIC DNA]</scope>
    <source>
        <strain evidence="3">AJ13355</strain>
    </source>
</reference>
<feature type="domain" description="Enoyl reductase (ER)" evidence="1">
    <location>
        <begin position="10"/>
        <end position="335"/>
    </location>
</feature>
<dbReference type="CDD" id="cd08276">
    <property type="entry name" value="MDR7"/>
    <property type="match status" value="1"/>
</dbReference>
<dbReference type="PATRIC" id="fig|553.3.peg.1096"/>
<dbReference type="Gene3D" id="3.40.50.720">
    <property type="entry name" value="NAD(P)-binding Rossmann-like Domain"/>
    <property type="match status" value="1"/>
</dbReference>
<dbReference type="OrthoDB" id="9787435at2"/>
<evidence type="ECO:0000259" key="1">
    <source>
        <dbReference type="SMART" id="SM00829"/>
    </source>
</evidence>
<dbReference type="HOGENOM" id="CLU_026673_3_4_6"/>
<gene>
    <name evidence="2" type="primary">tp53I3</name>
    <name evidence="2" type="ordered locus">PAJ_2230</name>
</gene>
<dbReference type="InterPro" id="IPR013154">
    <property type="entry name" value="ADH-like_N"/>
</dbReference>
<dbReference type="eggNOG" id="COG0604">
    <property type="taxonomic scope" value="Bacteria"/>
</dbReference>
<sequence>MKALTLKAPGGLNNIHVSDIADPGQPGKGEIRVAIKAGSLNFHDLIVATGQFPTEDGRILLSDGAGVVEAVGEGVKDFRVGDSVVSTFFPVWLSGKPSAEVGGFAHTPGDGIDGMASEYVVRSENAFTHAPKGWTHTESATITTSGLTAWRALITEGKLQANDTVLVQGTGGVSMAALQIAKAMGAKVIATSSSDEKLKHVKALGADETINYRTTPNWGDSVLALTNGVGVDHVVEVGGPATLGESLKAVKIGGHITQIGIISGDEATLSILSVLAKQVTIKGVIVASRQDQIDYVKALESMNQKPVIDRTFKYDDIAEAFAWQQSGSHLGKICVEW</sequence>
<evidence type="ECO:0000313" key="3">
    <source>
        <dbReference type="Proteomes" id="UP000006690"/>
    </source>
</evidence>